<reference evidence="2" key="2">
    <citation type="submission" date="2019-02" db="EMBL/GenBank/DDBJ databases">
        <title>Opniocepnalus argus Var Kimnra genome.</title>
        <authorList>
            <person name="Zhou C."/>
            <person name="Xiao S."/>
        </authorList>
    </citation>
    <scope>NUCLEOTIDE SEQUENCE [LARGE SCALE GENOMIC DNA]</scope>
</reference>
<dbReference type="Proteomes" id="UP000503349">
    <property type="component" value="Chromosome 22"/>
</dbReference>
<accession>A0A6G1QSF6</accession>
<organism evidence="1 2">
    <name type="scientific">Channa argus</name>
    <name type="common">Northern snakehead</name>
    <name type="synonym">Ophicephalus argus</name>
    <dbReference type="NCBI Taxonomy" id="215402"/>
    <lineage>
        <taxon>Eukaryota</taxon>
        <taxon>Metazoa</taxon>
        <taxon>Chordata</taxon>
        <taxon>Craniata</taxon>
        <taxon>Vertebrata</taxon>
        <taxon>Euteleostomi</taxon>
        <taxon>Actinopterygii</taxon>
        <taxon>Neopterygii</taxon>
        <taxon>Teleostei</taxon>
        <taxon>Neoteleostei</taxon>
        <taxon>Acanthomorphata</taxon>
        <taxon>Anabantaria</taxon>
        <taxon>Anabantiformes</taxon>
        <taxon>Channoidei</taxon>
        <taxon>Channidae</taxon>
        <taxon>Channa</taxon>
    </lineage>
</organism>
<proteinExistence type="predicted"/>
<evidence type="ECO:0000313" key="1">
    <source>
        <dbReference type="EMBL" id="KAF3705485.1"/>
    </source>
</evidence>
<dbReference type="EMBL" id="CM015733">
    <property type="protein sequence ID" value="KAF3705485.1"/>
    <property type="molecule type" value="Genomic_DNA"/>
</dbReference>
<reference evidence="1 2" key="1">
    <citation type="submission" date="2019-02" db="EMBL/GenBank/DDBJ databases">
        <title>Opniocepnalus argus genome.</title>
        <authorList>
            <person name="Zhou C."/>
            <person name="Xiao S."/>
        </authorList>
    </citation>
    <scope>NUCLEOTIDE SEQUENCE [LARGE SCALE GENOMIC DNA]</scope>
    <source>
        <strain evidence="1">OARG1902GOOAL</strain>
        <tissue evidence="1">Muscle</tissue>
    </source>
</reference>
<dbReference type="AlphaFoldDB" id="A0A6G1QSF6"/>
<name>A0A6G1QSF6_CHAAH</name>
<gene>
    <name evidence="1" type="ORF">EXN66_Car021176</name>
</gene>
<evidence type="ECO:0000313" key="2">
    <source>
        <dbReference type="Proteomes" id="UP000503349"/>
    </source>
</evidence>
<sequence>MQTRNNRRGHIEHYIEGRHLKLDELKQEVKDFGLTSQYLFKENIPNYPRPEFHVTHLKHDTDREGLTGIRSDGGFRDPGKDSLQLLWWSLVVGPDDVTAAETRLLEKTFPDRTEEQVQMQQSFLGTFATSPAFEETSRLGSYRFTFPLEEVLQAYSQQFCFGAQPVMRVFKTFFYKQEVVHVVVVHSLANQQLFSEYPLLTDDPNAVCVYRDGCFIWRPEAMCETHWYELIERRDEKQMEVKKMVGWGVQYYVWDNVAVGLHMEEGQVLKFDPDRLRENLTICYKGKSQIAREFDSLEDAEQCVRDLWPPAPLTESQKASCKTEPDSSD</sequence>
<protein>
    <submittedName>
        <fullName evidence="1">Uncharacterized protein</fullName>
    </submittedName>
</protein>
<keyword evidence="2" id="KW-1185">Reference proteome</keyword>